<dbReference type="PANTHER" id="PTHR33619">
    <property type="entry name" value="POLYSACCHARIDE EXPORT PROTEIN GFCE-RELATED"/>
    <property type="match status" value="1"/>
</dbReference>
<dbReference type="Proteomes" id="UP000733744">
    <property type="component" value="Unassembled WGS sequence"/>
</dbReference>
<keyword evidence="1" id="KW-0732">Signal</keyword>
<feature type="domain" description="Soluble ligand binding" evidence="3">
    <location>
        <begin position="102"/>
        <end position="149"/>
    </location>
</feature>
<evidence type="ECO:0000256" key="1">
    <source>
        <dbReference type="ARBA" id="ARBA00022729"/>
    </source>
</evidence>
<dbReference type="InterPro" id="IPR003715">
    <property type="entry name" value="Poly_export_N"/>
</dbReference>
<dbReference type="InterPro" id="IPR049712">
    <property type="entry name" value="Poly_export"/>
</dbReference>
<sequence length="175" mass="19743">MLFWTAVFAEENKGQQHLASSSTQEYQLGSGDVLKIIVFNQEDLSGEYTINGAGQISLPLIGNVNAKDLTAKQLEQGITDKLKPDYLLNPRVSVQVLNYRPFYILGEVKEPKSYPYVDGMTYLNAVAIAGGYTYRAKEDHVVVIRMNDPQKRELTLNMDEKVLPGDVIHVKERFF</sequence>
<dbReference type="Pfam" id="PF02563">
    <property type="entry name" value="Poly_export"/>
    <property type="match status" value="1"/>
</dbReference>
<evidence type="ECO:0000313" key="4">
    <source>
        <dbReference type="EMBL" id="TRW91970.1"/>
    </source>
</evidence>
<evidence type="ECO:0000259" key="3">
    <source>
        <dbReference type="Pfam" id="PF10531"/>
    </source>
</evidence>
<accession>A0ABY3CAP8</accession>
<dbReference type="InterPro" id="IPR019554">
    <property type="entry name" value="Soluble_ligand-bd"/>
</dbReference>
<feature type="domain" description="Polysaccharide export protein N-terminal" evidence="2">
    <location>
        <begin position="21"/>
        <end position="96"/>
    </location>
</feature>
<comment type="caution">
    <text evidence="4">The sequence shown here is derived from an EMBL/GenBank/DDBJ whole genome shotgun (WGS) entry which is preliminary data.</text>
</comment>
<protein>
    <submittedName>
        <fullName evidence="4">Polysaccharide export protein</fullName>
    </submittedName>
</protein>
<dbReference type="RefSeq" id="WP_127028148.1">
    <property type="nucleotide sequence ID" value="NZ_RYFG02000110.1"/>
</dbReference>
<dbReference type="Gene3D" id="3.30.1950.10">
    <property type="entry name" value="wza like domain"/>
    <property type="match status" value="1"/>
</dbReference>
<organism evidence="4 5">
    <name type="scientific">Candidatus Methylobacter oryzae</name>
    <dbReference type="NCBI Taxonomy" id="2497749"/>
    <lineage>
        <taxon>Bacteria</taxon>
        <taxon>Pseudomonadati</taxon>
        <taxon>Pseudomonadota</taxon>
        <taxon>Gammaproteobacteria</taxon>
        <taxon>Methylococcales</taxon>
        <taxon>Methylococcaceae</taxon>
        <taxon>Methylobacter</taxon>
    </lineage>
</organism>
<dbReference type="EMBL" id="RYFG02000110">
    <property type="protein sequence ID" value="TRW91970.1"/>
    <property type="molecule type" value="Genomic_DNA"/>
</dbReference>
<gene>
    <name evidence="4" type="ORF">EKO24_015905</name>
</gene>
<dbReference type="Pfam" id="PF10531">
    <property type="entry name" value="SLBB"/>
    <property type="match status" value="1"/>
</dbReference>
<evidence type="ECO:0000259" key="2">
    <source>
        <dbReference type="Pfam" id="PF02563"/>
    </source>
</evidence>
<name>A0ABY3CAP8_9GAMM</name>
<keyword evidence="5" id="KW-1185">Reference proteome</keyword>
<proteinExistence type="predicted"/>
<evidence type="ECO:0000313" key="5">
    <source>
        <dbReference type="Proteomes" id="UP000733744"/>
    </source>
</evidence>
<reference evidence="4 5" key="1">
    <citation type="journal article" date="2019" name="Antonie Van Leeuwenhoek">
        <title>Description of 'Ca. Methylobacter oryzae' KRF1, a novel species from the environmentally important Methylobacter clade 2.</title>
        <authorList>
            <person name="Khatri K."/>
            <person name="Mohite J.A."/>
            <person name="Pandit P.S."/>
            <person name="Bahulikar R."/>
            <person name="Rahalkar M.C."/>
        </authorList>
    </citation>
    <scope>NUCLEOTIDE SEQUENCE [LARGE SCALE GENOMIC DNA]</scope>
    <source>
        <strain evidence="4 5">KRF1</strain>
    </source>
</reference>
<dbReference type="PANTHER" id="PTHR33619:SF3">
    <property type="entry name" value="POLYSACCHARIDE EXPORT PROTEIN GFCE-RELATED"/>
    <property type="match status" value="1"/>
</dbReference>